<feature type="chain" id="PRO_5034082123" evidence="2">
    <location>
        <begin position="21"/>
        <end position="107"/>
    </location>
</feature>
<gene>
    <name evidence="3" type="ORF">ACU52_06845</name>
</gene>
<evidence type="ECO:0000313" key="3">
    <source>
        <dbReference type="EMBL" id="KOO68708.1"/>
    </source>
</evidence>
<dbReference type="OrthoDB" id="1049533at2"/>
<sequence length="107" mass="12473">MKKLLLLMALTAMFGISADAQKKGGQKLTPEQRVEKRMEQLDSKLKLSDEQKQNIKSLYTDFFSQDISREERRSKMEELNTKISNLLDDSQKKTFSEMNSRKAGRKR</sequence>
<dbReference type="AlphaFoldDB" id="A0A8E1US24"/>
<name>A0A8E1US24_9BACT</name>
<protein>
    <submittedName>
        <fullName evidence="3">Uncharacterized protein</fullName>
    </submittedName>
</protein>
<evidence type="ECO:0000256" key="1">
    <source>
        <dbReference type="SAM" id="Coils"/>
    </source>
</evidence>
<accession>A0A8E1US24</accession>
<dbReference type="RefSeq" id="WP_053398245.1">
    <property type="nucleotide sequence ID" value="NZ_LFQU01000010.1"/>
</dbReference>
<evidence type="ECO:0000256" key="2">
    <source>
        <dbReference type="SAM" id="SignalP"/>
    </source>
</evidence>
<keyword evidence="4" id="KW-1185">Reference proteome</keyword>
<dbReference type="EMBL" id="LFQU01000010">
    <property type="protein sequence ID" value="KOO68708.1"/>
    <property type="molecule type" value="Genomic_DNA"/>
</dbReference>
<dbReference type="Proteomes" id="UP000036951">
    <property type="component" value="Unassembled WGS sequence"/>
</dbReference>
<feature type="coiled-coil region" evidence="1">
    <location>
        <begin position="31"/>
        <end position="89"/>
    </location>
</feature>
<keyword evidence="2" id="KW-0732">Signal</keyword>
<evidence type="ECO:0000313" key="4">
    <source>
        <dbReference type="Proteomes" id="UP000036951"/>
    </source>
</evidence>
<keyword evidence="1" id="KW-0175">Coiled coil</keyword>
<reference evidence="3 4" key="1">
    <citation type="submission" date="2015-06" db="EMBL/GenBank/DDBJ databases">
        <title>Prevotella sp. 109, sp. nov., a novel member of the family Prevotellaceae isolated from human faeces.</title>
        <authorList>
            <person name="Shkoporov A.N."/>
            <person name="Chaplin A.V."/>
            <person name="Kafarskaia L.I."/>
            <person name="Efimov B.A."/>
        </authorList>
    </citation>
    <scope>NUCLEOTIDE SEQUENCE [LARGE SCALE GENOMIC DNA]</scope>
    <source>
        <strain evidence="3 4">109</strain>
    </source>
</reference>
<organism evidence="3 4">
    <name type="scientific">Xylanibacter rarus</name>
    <dbReference type="NCBI Taxonomy" id="1676614"/>
    <lineage>
        <taxon>Bacteria</taxon>
        <taxon>Pseudomonadati</taxon>
        <taxon>Bacteroidota</taxon>
        <taxon>Bacteroidia</taxon>
        <taxon>Bacteroidales</taxon>
        <taxon>Prevotellaceae</taxon>
        <taxon>Xylanibacter</taxon>
    </lineage>
</organism>
<proteinExistence type="predicted"/>
<feature type="signal peptide" evidence="2">
    <location>
        <begin position="1"/>
        <end position="20"/>
    </location>
</feature>
<comment type="caution">
    <text evidence="3">The sequence shown here is derived from an EMBL/GenBank/DDBJ whole genome shotgun (WGS) entry which is preliminary data.</text>
</comment>